<protein>
    <recommendedName>
        <fullName evidence="4">DUF2938 family protein</fullName>
    </recommendedName>
</protein>
<organism evidence="2 3">
    <name type="scientific">Halalkalibaculum roseum</name>
    <dbReference type="NCBI Taxonomy" id="2709311"/>
    <lineage>
        <taxon>Bacteria</taxon>
        <taxon>Pseudomonadati</taxon>
        <taxon>Balneolota</taxon>
        <taxon>Balneolia</taxon>
        <taxon>Balneolales</taxon>
        <taxon>Balneolaceae</taxon>
        <taxon>Halalkalibaculum</taxon>
    </lineage>
</organism>
<keyword evidence="1" id="KW-1133">Transmembrane helix</keyword>
<dbReference type="RefSeq" id="WP_165143690.1">
    <property type="nucleotide sequence ID" value="NZ_JAALLT010000004.1"/>
</dbReference>
<gene>
    <name evidence="2" type="ORF">G3570_15220</name>
</gene>
<evidence type="ECO:0000313" key="2">
    <source>
        <dbReference type="EMBL" id="NGP77999.1"/>
    </source>
</evidence>
<proteinExistence type="predicted"/>
<name>A0A6M1SSF5_9BACT</name>
<evidence type="ECO:0000313" key="3">
    <source>
        <dbReference type="Proteomes" id="UP000473278"/>
    </source>
</evidence>
<dbReference type="AlphaFoldDB" id="A0A6M1SSF5"/>
<keyword evidence="3" id="KW-1185">Reference proteome</keyword>
<keyword evidence="1" id="KW-0812">Transmembrane</keyword>
<keyword evidence="1" id="KW-0472">Membrane</keyword>
<feature type="transmembrane region" description="Helical" evidence="1">
    <location>
        <begin position="9"/>
        <end position="32"/>
    </location>
</feature>
<dbReference type="EMBL" id="JAALLT010000004">
    <property type="protein sequence ID" value="NGP77999.1"/>
    <property type="molecule type" value="Genomic_DNA"/>
</dbReference>
<feature type="transmembrane region" description="Helical" evidence="1">
    <location>
        <begin position="44"/>
        <end position="68"/>
    </location>
</feature>
<comment type="caution">
    <text evidence="2">The sequence shown here is derived from an EMBL/GenBank/DDBJ whole genome shotgun (WGS) entry which is preliminary data.</text>
</comment>
<feature type="transmembrane region" description="Helical" evidence="1">
    <location>
        <begin position="80"/>
        <end position="105"/>
    </location>
</feature>
<reference evidence="2 3" key="1">
    <citation type="submission" date="2020-02" db="EMBL/GenBank/DDBJ databases">
        <title>Balneolaceae bacterium YR4-1, complete genome.</title>
        <authorList>
            <person name="Li Y."/>
            <person name="Wu S."/>
        </authorList>
    </citation>
    <scope>NUCLEOTIDE SEQUENCE [LARGE SCALE GENOMIC DNA]</scope>
    <source>
        <strain evidence="2 3">YR4-1</strain>
    </source>
</reference>
<feature type="transmembrane region" description="Helical" evidence="1">
    <location>
        <begin position="117"/>
        <end position="135"/>
    </location>
</feature>
<evidence type="ECO:0000256" key="1">
    <source>
        <dbReference type="SAM" id="Phobius"/>
    </source>
</evidence>
<accession>A0A6M1SSF5</accession>
<sequence length="149" mass="16423">MKKLNWKKAILAGVIGTLLFDIVGLLFTGQWWDIPGLLGQKTGLGFVYGIFGHYGNGVLLAILYSAIAPHLWGPYWLRPFIFVTAETIALVWLFMLPLLGAGVAGINQSPMTPVVTLLRHFAFALPLIFIVNSEIQSKITPMKQPSTNQ</sequence>
<dbReference type="Proteomes" id="UP000473278">
    <property type="component" value="Unassembled WGS sequence"/>
</dbReference>
<evidence type="ECO:0008006" key="4">
    <source>
        <dbReference type="Google" id="ProtNLM"/>
    </source>
</evidence>